<organism evidence="1 2">
    <name type="scientific">Arthrobacter alpinus</name>
    <dbReference type="NCBI Taxonomy" id="656366"/>
    <lineage>
        <taxon>Bacteria</taxon>
        <taxon>Bacillati</taxon>
        <taxon>Actinomycetota</taxon>
        <taxon>Actinomycetes</taxon>
        <taxon>Micrococcales</taxon>
        <taxon>Micrococcaceae</taxon>
        <taxon>Arthrobacter</taxon>
    </lineage>
</organism>
<dbReference type="Proteomes" id="UP000182725">
    <property type="component" value="Unassembled WGS sequence"/>
</dbReference>
<protein>
    <submittedName>
        <fullName evidence="1">Uncharacterized protein</fullName>
    </submittedName>
</protein>
<evidence type="ECO:0000313" key="1">
    <source>
        <dbReference type="EMBL" id="SEE32647.1"/>
    </source>
</evidence>
<proteinExistence type="predicted"/>
<dbReference type="EMBL" id="FNTV01000001">
    <property type="protein sequence ID" value="SEE32647.1"/>
    <property type="molecule type" value="Genomic_DNA"/>
</dbReference>
<accession>A0A1H5HXK6</accession>
<name>A0A1H5HXK6_9MICC</name>
<gene>
    <name evidence="1" type="ORF">SAMN04489740_1136</name>
</gene>
<evidence type="ECO:0000313" key="2">
    <source>
        <dbReference type="Proteomes" id="UP000182725"/>
    </source>
</evidence>
<sequence>MLPERLEDFLVPEDQVDTAISWNDGPITPSRTLNRAPSTKSQFRIHLTSISAIIPFPRMRAVDRLPDHDTKN</sequence>
<reference evidence="1 2" key="1">
    <citation type="submission" date="2016-10" db="EMBL/GenBank/DDBJ databases">
        <authorList>
            <person name="de Groot N.N."/>
        </authorList>
    </citation>
    <scope>NUCLEOTIDE SEQUENCE [LARGE SCALE GENOMIC DNA]</scope>
    <source>
        <strain evidence="1 2">DSM 22274</strain>
    </source>
</reference>
<dbReference type="AlphaFoldDB" id="A0A1H5HXK6"/>